<keyword evidence="1 4" id="KW-0349">Heme</keyword>
<dbReference type="RefSeq" id="WP_078605146.1">
    <property type="nucleotide sequence ID" value="NZ_MPZV01000003.1"/>
</dbReference>
<dbReference type="InterPro" id="IPR036909">
    <property type="entry name" value="Cyt_c-like_dom_sf"/>
</dbReference>
<evidence type="ECO:0000256" key="5">
    <source>
        <dbReference type="SAM" id="SignalP"/>
    </source>
</evidence>
<dbReference type="PROSITE" id="PS51007">
    <property type="entry name" value="CYTC"/>
    <property type="match status" value="1"/>
</dbReference>
<keyword evidence="5" id="KW-0732">Signal</keyword>
<feature type="chain" id="PRO_5046561804" description="Cytochrome c domain-containing protein" evidence="5">
    <location>
        <begin position="21"/>
        <end position="140"/>
    </location>
</feature>
<dbReference type="InterPro" id="IPR009056">
    <property type="entry name" value="Cyt_c-like_dom"/>
</dbReference>
<dbReference type="EMBL" id="MPZV01000003">
    <property type="protein sequence ID" value="OOY23329.1"/>
    <property type="molecule type" value="Genomic_DNA"/>
</dbReference>
<dbReference type="Proteomes" id="UP000190787">
    <property type="component" value="Unassembled WGS sequence"/>
</dbReference>
<evidence type="ECO:0000313" key="8">
    <source>
        <dbReference type="Proteomes" id="UP000190787"/>
    </source>
</evidence>
<keyword evidence="2 4" id="KW-0479">Metal-binding</keyword>
<sequence>MTRPVFATLAALAWALPVSAEEASSSPMTAAQMGADLYQNYCATCHGKSAAGDGPLSEYFTTQVPALTQLSAKNGGEFPLARVVHLIDGGQQMPFHRGAMPSFGPTMMEDTAGTVGALNAEVYTRGQILLIAEYLASIQS</sequence>
<proteinExistence type="predicted"/>
<keyword evidence="3 4" id="KW-0408">Iron</keyword>
<organism evidence="7 8">
    <name type="scientific">Thioclava sediminum</name>
    <dbReference type="NCBI Taxonomy" id="1915319"/>
    <lineage>
        <taxon>Bacteria</taxon>
        <taxon>Pseudomonadati</taxon>
        <taxon>Pseudomonadota</taxon>
        <taxon>Alphaproteobacteria</taxon>
        <taxon>Rhodobacterales</taxon>
        <taxon>Paracoccaceae</taxon>
        <taxon>Thioclava</taxon>
    </lineage>
</organism>
<evidence type="ECO:0000313" key="7">
    <source>
        <dbReference type="EMBL" id="OOY23329.1"/>
    </source>
</evidence>
<protein>
    <recommendedName>
        <fullName evidence="6">Cytochrome c domain-containing protein</fullName>
    </recommendedName>
</protein>
<reference evidence="7 8" key="1">
    <citation type="submission" date="2016-11" db="EMBL/GenBank/DDBJ databases">
        <title>A multilocus sequence analysis scheme for characterization of bacteria in the genus Thioclava.</title>
        <authorList>
            <person name="Liu Y."/>
            <person name="Shao Z."/>
        </authorList>
    </citation>
    <scope>NUCLEOTIDE SEQUENCE [LARGE SCALE GENOMIC DNA]</scope>
    <source>
        <strain evidence="7 8">TAW-CT134</strain>
    </source>
</reference>
<accession>A0ABX3MYU9</accession>
<dbReference type="SUPFAM" id="SSF46626">
    <property type="entry name" value="Cytochrome c"/>
    <property type="match status" value="1"/>
</dbReference>
<name>A0ABX3MYU9_9RHOB</name>
<evidence type="ECO:0000256" key="2">
    <source>
        <dbReference type="ARBA" id="ARBA00022723"/>
    </source>
</evidence>
<feature type="signal peptide" evidence="5">
    <location>
        <begin position="1"/>
        <end position="20"/>
    </location>
</feature>
<comment type="caution">
    <text evidence="7">The sequence shown here is derived from an EMBL/GenBank/DDBJ whole genome shotgun (WGS) entry which is preliminary data.</text>
</comment>
<evidence type="ECO:0000259" key="6">
    <source>
        <dbReference type="PROSITE" id="PS51007"/>
    </source>
</evidence>
<feature type="domain" description="Cytochrome c" evidence="6">
    <location>
        <begin position="29"/>
        <end position="123"/>
    </location>
</feature>
<evidence type="ECO:0000256" key="4">
    <source>
        <dbReference type="PROSITE-ProRule" id="PRU00433"/>
    </source>
</evidence>
<gene>
    <name evidence="7" type="ORF">BMI91_12520</name>
</gene>
<evidence type="ECO:0000256" key="3">
    <source>
        <dbReference type="ARBA" id="ARBA00023004"/>
    </source>
</evidence>
<evidence type="ECO:0000256" key="1">
    <source>
        <dbReference type="ARBA" id="ARBA00022617"/>
    </source>
</evidence>
<dbReference type="Gene3D" id="1.10.760.10">
    <property type="entry name" value="Cytochrome c-like domain"/>
    <property type="match status" value="1"/>
</dbReference>
<dbReference type="Pfam" id="PF13442">
    <property type="entry name" value="Cytochrome_CBB3"/>
    <property type="match status" value="1"/>
</dbReference>
<keyword evidence="8" id="KW-1185">Reference proteome</keyword>